<feature type="chain" id="PRO_5046673005" evidence="2">
    <location>
        <begin position="24"/>
        <end position="155"/>
    </location>
</feature>
<keyword evidence="2" id="KW-0732">Signal</keyword>
<dbReference type="EMBL" id="JBHLTG010000003">
    <property type="protein sequence ID" value="MFC0679167.1"/>
    <property type="molecule type" value="Genomic_DNA"/>
</dbReference>
<gene>
    <name evidence="3" type="ORF">ACFFGH_15115</name>
</gene>
<reference evidence="3 4" key="1">
    <citation type="submission" date="2024-09" db="EMBL/GenBank/DDBJ databases">
        <authorList>
            <person name="Sun Q."/>
            <person name="Mori K."/>
        </authorList>
    </citation>
    <scope>NUCLEOTIDE SEQUENCE [LARGE SCALE GENOMIC DNA]</scope>
    <source>
        <strain evidence="3 4">KCTC 23076</strain>
    </source>
</reference>
<dbReference type="PROSITE" id="PS51257">
    <property type="entry name" value="PROKAR_LIPOPROTEIN"/>
    <property type="match status" value="1"/>
</dbReference>
<feature type="signal peptide" evidence="2">
    <location>
        <begin position="1"/>
        <end position="23"/>
    </location>
</feature>
<evidence type="ECO:0000313" key="3">
    <source>
        <dbReference type="EMBL" id="MFC0679167.1"/>
    </source>
</evidence>
<comment type="caution">
    <text evidence="3">The sequence shown here is derived from an EMBL/GenBank/DDBJ whole genome shotgun (WGS) entry which is preliminary data.</text>
</comment>
<organism evidence="3 4">
    <name type="scientific">Lysobacter korlensis</name>
    <dbReference type="NCBI Taxonomy" id="553636"/>
    <lineage>
        <taxon>Bacteria</taxon>
        <taxon>Pseudomonadati</taxon>
        <taxon>Pseudomonadota</taxon>
        <taxon>Gammaproteobacteria</taxon>
        <taxon>Lysobacterales</taxon>
        <taxon>Lysobacteraceae</taxon>
        <taxon>Lysobacter</taxon>
    </lineage>
</organism>
<dbReference type="RefSeq" id="WP_386669642.1">
    <property type="nucleotide sequence ID" value="NZ_JBHLTG010000003.1"/>
</dbReference>
<evidence type="ECO:0000313" key="4">
    <source>
        <dbReference type="Proteomes" id="UP001589896"/>
    </source>
</evidence>
<sequence length="155" mass="15882">MTRPLLTLACLGALVLTACNREAPVAEPAVETPAPAAAPQTDAIDAVATPTPSVEAPAAFDQKAFAGVFTAGANRLELKPDGTYAMAANGSNMDGTWTAEENDTRIRLDPNSKTEPDRVFVMTGRDQLSAVGADGQPAAGADAMALTRETPAAAQ</sequence>
<feature type="compositionally biased region" description="Basic and acidic residues" evidence="1">
    <location>
        <begin position="102"/>
        <end position="116"/>
    </location>
</feature>
<proteinExistence type="predicted"/>
<dbReference type="Proteomes" id="UP001589896">
    <property type="component" value="Unassembled WGS sequence"/>
</dbReference>
<accession>A0ABV6RRZ6</accession>
<feature type="region of interest" description="Disordered" evidence="1">
    <location>
        <begin position="88"/>
        <end position="116"/>
    </location>
</feature>
<evidence type="ECO:0000256" key="1">
    <source>
        <dbReference type="SAM" id="MobiDB-lite"/>
    </source>
</evidence>
<keyword evidence="4" id="KW-1185">Reference proteome</keyword>
<name>A0ABV6RRZ6_9GAMM</name>
<evidence type="ECO:0000256" key="2">
    <source>
        <dbReference type="SAM" id="SignalP"/>
    </source>
</evidence>
<protein>
    <submittedName>
        <fullName evidence="3">Uncharacterized protein</fullName>
    </submittedName>
</protein>